<comment type="caution">
    <text evidence="15">The sequence shown here is derived from an EMBL/GenBank/DDBJ whole genome shotgun (WGS) entry which is preliminary data.</text>
</comment>
<dbReference type="RefSeq" id="WP_126563168.1">
    <property type="nucleotide sequence ID" value="NZ_RYDJ01000140.1"/>
</dbReference>
<evidence type="ECO:0000256" key="5">
    <source>
        <dbReference type="ARBA" id="ARBA00017477"/>
    </source>
</evidence>
<dbReference type="Gene3D" id="1.10.20.140">
    <property type="match status" value="1"/>
</dbReference>
<evidence type="ECO:0000313" key="16">
    <source>
        <dbReference type="Proteomes" id="UP000280825"/>
    </source>
</evidence>
<accession>A0A432CAK0</accession>
<dbReference type="InterPro" id="IPR018022">
    <property type="entry name" value="IPT"/>
</dbReference>
<gene>
    <name evidence="15" type="primary">miaA</name>
    <name evidence="15" type="ORF">EKL98_16215</name>
</gene>
<dbReference type="Pfam" id="PF01715">
    <property type="entry name" value="IPPT"/>
    <property type="match status" value="1"/>
</dbReference>
<protein>
    <recommendedName>
        <fullName evidence="5 12">tRNA dimethylallyltransferase</fullName>
        <ecNumber evidence="4 12">2.5.1.75</ecNumber>
    </recommendedName>
</protein>
<dbReference type="NCBIfam" id="TIGR00174">
    <property type="entry name" value="miaA"/>
    <property type="match status" value="1"/>
</dbReference>
<dbReference type="Proteomes" id="UP000280825">
    <property type="component" value="Unassembled WGS sequence"/>
</dbReference>
<dbReference type="PANTHER" id="PTHR11088:SF60">
    <property type="entry name" value="TRNA DIMETHYLALLYLTRANSFERASE"/>
    <property type="match status" value="1"/>
</dbReference>
<name>A0A432CAK0_9FLAO</name>
<dbReference type="AlphaFoldDB" id="A0A432CAK0"/>
<evidence type="ECO:0000256" key="3">
    <source>
        <dbReference type="ARBA" id="ARBA00005842"/>
    </source>
</evidence>
<evidence type="ECO:0000256" key="8">
    <source>
        <dbReference type="ARBA" id="ARBA00022741"/>
    </source>
</evidence>
<keyword evidence="7 12" id="KW-0819">tRNA processing</keyword>
<evidence type="ECO:0000256" key="14">
    <source>
        <dbReference type="RuleBase" id="RU003785"/>
    </source>
</evidence>
<sequence length="246" mass="28502">IFENYTVGDFEKEAIAKLDDLFLTNDYVVLVGGSGLYVDAILKGFDDFPEIETSVRGEVTPNYEKLGIEYLQTELEKRDPNYFEVVAKENPQRMMRALEVCIGSGKPYSSFLNQKKNTRNFTPILIGLEAERSLIYDRINQRVDIMMTEGLLAEAEILFPQKDLNALQTVGYRELFSYFEGEISLEFAIEEIKKNTRRFAKRQLTWFKRNGNTKWFDYLMDRKEIIKNINDNINGNINDNINGNGI</sequence>
<dbReference type="PANTHER" id="PTHR11088">
    <property type="entry name" value="TRNA DIMETHYLALLYLTRANSFERASE"/>
    <property type="match status" value="1"/>
</dbReference>
<comment type="function">
    <text evidence="2 13">Catalyzes the transfer of a dimethylallyl group onto the adenine at position 37 in tRNAs that read codons beginning with uridine, leading to the formation of N6-(dimethylallyl)adenosine (i(6)A).</text>
</comment>
<keyword evidence="6 14" id="KW-0808">Transferase</keyword>
<keyword evidence="8 14" id="KW-0547">Nucleotide-binding</keyword>
<evidence type="ECO:0000256" key="7">
    <source>
        <dbReference type="ARBA" id="ARBA00022694"/>
    </source>
</evidence>
<keyword evidence="16" id="KW-1185">Reference proteome</keyword>
<feature type="non-terminal residue" evidence="15">
    <location>
        <position position="1"/>
    </location>
</feature>
<evidence type="ECO:0000256" key="13">
    <source>
        <dbReference type="RuleBase" id="RU003784"/>
    </source>
</evidence>
<dbReference type="EMBL" id="RYDJ01000140">
    <property type="protein sequence ID" value="RTY96937.1"/>
    <property type="molecule type" value="Genomic_DNA"/>
</dbReference>
<evidence type="ECO:0000256" key="10">
    <source>
        <dbReference type="ARBA" id="ARBA00022842"/>
    </source>
</evidence>
<dbReference type="GO" id="GO:0006400">
    <property type="term" value="P:tRNA modification"/>
    <property type="evidence" value="ECO:0007669"/>
    <property type="project" value="TreeGrafter"/>
</dbReference>
<keyword evidence="9 14" id="KW-0067">ATP-binding</keyword>
<evidence type="ECO:0000256" key="12">
    <source>
        <dbReference type="RuleBase" id="RU003783"/>
    </source>
</evidence>
<dbReference type="GO" id="GO:0005524">
    <property type="term" value="F:ATP binding"/>
    <property type="evidence" value="ECO:0007669"/>
    <property type="project" value="UniProtKB-KW"/>
</dbReference>
<reference evidence="15 16" key="1">
    <citation type="submission" date="2018-12" db="EMBL/GenBank/DDBJ databases">
        <title>Flavobacterium sp. nov., isolated from glacier ice.</title>
        <authorList>
            <person name="Liu Q."/>
            <person name="Xin Y.-H."/>
        </authorList>
    </citation>
    <scope>NUCLEOTIDE SEQUENCE [LARGE SCALE GENOMIC DNA]</scope>
    <source>
        <strain evidence="15 16">RB1N8</strain>
    </source>
</reference>
<comment type="similarity">
    <text evidence="3 14">Belongs to the IPP transferase family.</text>
</comment>
<organism evidence="15 16">
    <name type="scientific">Flavobacterium bomense</name>
    <dbReference type="NCBI Taxonomy" id="2497483"/>
    <lineage>
        <taxon>Bacteria</taxon>
        <taxon>Pseudomonadati</taxon>
        <taxon>Bacteroidota</taxon>
        <taxon>Flavobacteriia</taxon>
        <taxon>Flavobacteriales</taxon>
        <taxon>Flavobacteriaceae</taxon>
        <taxon>Flavobacterium</taxon>
    </lineage>
</organism>
<evidence type="ECO:0000256" key="11">
    <source>
        <dbReference type="ARBA" id="ARBA00049563"/>
    </source>
</evidence>
<keyword evidence="10" id="KW-0460">Magnesium</keyword>
<evidence type="ECO:0000256" key="9">
    <source>
        <dbReference type="ARBA" id="ARBA00022840"/>
    </source>
</evidence>
<dbReference type="GO" id="GO:0052381">
    <property type="term" value="F:tRNA dimethylallyltransferase activity"/>
    <property type="evidence" value="ECO:0007669"/>
    <property type="project" value="UniProtKB-EC"/>
</dbReference>
<comment type="cofactor">
    <cofactor evidence="1">
        <name>Mg(2+)</name>
        <dbReference type="ChEBI" id="CHEBI:18420"/>
    </cofactor>
</comment>
<evidence type="ECO:0000313" key="15">
    <source>
        <dbReference type="EMBL" id="RTY96937.1"/>
    </source>
</evidence>
<dbReference type="Gene3D" id="3.40.50.300">
    <property type="entry name" value="P-loop containing nucleotide triphosphate hydrolases"/>
    <property type="match status" value="1"/>
</dbReference>
<evidence type="ECO:0000256" key="6">
    <source>
        <dbReference type="ARBA" id="ARBA00022679"/>
    </source>
</evidence>
<dbReference type="InterPro" id="IPR039657">
    <property type="entry name" value="Dimethylallyltransferase"/>
</dbReference>
<evidence type="ECO:0000256" key="4">
    <source>
        <dbReference type="ARBA" id="ARBA00012665"/>
    </source>
</evidence>
<dbReference type="InterPro" id="IPR027417">
    <property type="entry name" value="P-loop_NTPase"/>
</dbReference>
<comment type="catalytic activity">
    <reaction evidence="11 12">
        <text>adenosine(37) in tRNA + dimethylallyl diphosphate = N(6)-dimethylallyladenosine(37) in tRNA + diphosphate</text>
        <dbReference type="Rhea" id="RHEA:26482"/>
        <dbReference type="Rhea" id="RHEA-COMP:10162"/>
        <dbReference type="Rhea" id="RHEA-COMP:10375"/>
        <dbReference type="ChEBI" id="CHEBI:33019"/>
        <dbReference type="ChEBI" id="CHEBI:57623"/>
        <dbReference type="ChEBI" id="CHEBI:74411"/>
        <dbReference type="ChEBI" id="CHEBI:74415"/>
        <dbReference type="EC" id="2.5.1.75"/>
    </reaction>
</comment>
<dbReference type="EC" id="2.5.1.75" evidence="4 12"/>
<evidence type="ECO:0000256" key="2">
    <source>
        <dbReference type="ARBA" id="ARBA00003213"/>
    </source>
</evidence>
<proteinExistence type="inferred from homology"/>
<evidence type="ECO:0000256" key="1">
    <source>
        <dbReference type="ARBA" id="ARBA00001946"/>
    </source>
</evidence>